<evidence type="ECO:0000256" key="1">
    <source>
        <dbReference type="ARBA" id="ARBA00001974"/>
    </source>
</evidence>
<evidence type="ECO:0000256" key="4">
    <source>
        <dbReference type="ARBA" id="ARBA00023002"/>
    </source>
</evidence>
<keyword evidence="2" id="KW-0285">Flavoprotein</keyword>
<organism evidence="7 8">
    <name type="scientific">Phytohabitans suffuscus</name>
    <dbReference type="NCBI Taxonomy" id="624315"/>
    <lineage>
        <taxon>Bacteria</taxon>
        <taxon>Bacillati</taxon>
        <taxon>Actinomycetota</taxon>
        <taxon>Actinomycetes</taxon>
        <taxon>Micromonosporales</taxon>
        <taxon>Micromonosporaceae</taxon>
    </lineage>
</organism>
<sequence length="294" mass="32755">MDVSYPPAAEEFRTTVRAFVADQLPPGWQGIGALEGEDLASFLSSWRRALAEHGYVAPAWPREYGGAGLSKLEHLVLMEEIAAAGLPGYVLNDNFSVKMIGNTLLHWGTEEQKRRFLPRIVSGEDVWCQGFSEPDAGSDLASLRTKAQFDGDRWVINGQKIWTSAATRASWVFTLVRTEPDAGKHRGISMLLVPLDQPGIEIRPIKMINGDDEFCEVYFTDAVTDTGCLVGRRGEGWKVAGTLLTYERGEEAATLPVLFRAEFDRLAELARSRGWSVTRSSVSAWPRRTHRRRS</sequence>
<dbReference type="PANTHER" id="PTHR43292">
    <property type="entry name" value="ACYL-COA DEHYDROGENASE"/>
    <property type="match status" value="1"/>
</dbReference>
<evidence type="ECO:0000313" key="7">
    <source>
        <dbReference type="EMBL" id="BCB88609.1"/>
    </source>
</evidence>
<reference evidence="7 8" key="2">
    <citation type="submission" date="2020-03" db="EMBL/GenBank/DDBJ databases">
        <authorList>
            <person name="Ichikawa N."/>
            <person name="Kimura A."/>
            <person name="Kitahashi Y."/>
            <person name="Uohara A."/>
        </authorList>
    </citation>
    <scope>NUCLEOTIDE SEQUENCE [LARGE SCALE GENOMIC DNA]</scope>
    <source>
        <strain evidence="7 8">NBRC 105367</strain>
    </source>
</reference>
<dbReference type="InterPro" id="IPR006091">
    <property type="entry name" value="Acyl-CoA_Oxase/DH_mid-dom"/>
</dbReference>
<evidence type="ECO:0000256" key="2">
    <source>
        <dbReference type="ARBA" id="ARBA00022630"/>
    </source>
</evidence>
<dbReference type="GO" id="GO:0050660">
    <property type="term" value="F:flavin adenine dinucleotide binding"/>
    <property type="evidence" value="ECO:0007669"/>
    <property type="project" value="InterPro"/>
</dbReference>
<evidence type="ECO:0000256" key="3">
    <source>
        <dbReference type="ARBA" id="ARBA00022827"/>
    </source>
</evidence>
<reference evidence="7 8" key="1">
    <citation type="submission" date="2020-03" db="EMBL/GenBank/DDBJ databases">
        <title>Whole genome shotgun sequence of Phytohabitans suffuscus NBRC 105367.</title>
        <authorList>
            <person name="Komaki H."/>
            <person name="Tamura T."/>
        </authorList>
    </citation>
    <scope>NUCLEOTIDE SEQUENCE [LARGE SCALE GENOMIC DNA]</scope>
    <source>
        <strain evidence="7 8">NBRC 105367</strain>
    </source>
</reference>
<dbReference type="InterPro" id="IPR009100">
    <property type="entry name" value="AcylCoA_DH/oxidase_NM_dom_sf"/>
</dbReference>
<dbReference type="InterPro" id="IPR052161">
    <property type="entry name" value="Mycobact_Acyl-CoA_DH"/>
</dbReference>
<dbReference type="InterPro" id="IPR013786">
    <property type="entry name" value="AcylCoA_DH/ox_N"/>
</dbReference>
<dbReference type="FunFam" id="2.40.110.10:FF:000011">
    <property type="entry name" value="Acyl-CoA dehydrogenase FadE34"/>
    <property type="match status" value="1"/>
</dbReference>
<dbReference type="AlphaFoldDB" id="A0A6F8YRC1"/>
<feature type="domain" description="Acyl-CoA dehydrogenase/oxidase N-terminal" evidence="6">
    <location>
        <begin position="8"/>
        <end position="124"/>
    </location>
</feature>
<evidence type="ECO:0000259" key="5">
    <source>
        <dbReference type="Pfam" id="PF02770"/>
    </source>
</evidence>
<dbReference type="Gene3D" id="1.10.540.10">
    <property type="entry name" value="Acyl-CoA dehydrogenase/oxidase, N-terminal domain"/>
    <property type="match status" value="1"/>
</dbReference>
<dbReference type="Pfam" id="PF02771">
    <property type="entry name" value="Acyl-CoA_dh_N"/>
    <property type="match status" value="1"/>
</dbReference>
<dbReference type="Proteomes" id="UP000503011">
    <property type="component" value="Chromosome"/>
</dbReference>
<accession>A0A6F8YRC1</accession>
<dbReference type="InterPro" id="IPR037069">
    <property type="entry name" value="AcylCoA_DH/ox_N_sf"/>
</dbReference>
<dbReference type="PANTHER" id="PTHR43292:SF3">
    <property type="entry name" value="ACYL-COA DEHYDROGENASE FADE29"/>
    <property type="match status" value="1"/>
</dbReference>
<dbReference type="KEGG" id="psuu:Psuf_059220"/>
<proteinExistence type="predicted"/>
<gene>
    <name evidence="7" type="ORF">Psuf_059220</name>
</gene>
<dbReference type="Gene3D" id="2.40.110.10">
    <property type="entry name" value="Butyryl-CoA Dehydrogenase, subunit A, domain 2"/>
    <property type="match status" value="1"/>
</dbReference>
<feature type="domain" description="Acyl-CoA oxidase/dehydrogenase middle" evidence="5">
    <location>
        <begin position="128"/>
        <end position="221"/>
    </location>
</feature>
<dbReference type="Pfam" id="PF02770">
    <property type="entry name" value="Acyl-CoA_dh_M"/>
    <property type="match status" value="1"/>
</dbReference>
<comment type="cofactor">
    <cofactor evidence="1">
        <name>FAD</name>
        <dbReference type="ChEBI" id="CHEBI:57692"/>
    </cofactor>
</comment>
<protein>
    <recommendedName>
        <fullName evidence="9">Acyl-CoA dehydrogenase</fullName>
    </recommendedName>
</protein>
<keyword evidence="4" id="KW-0560">Oxidoreductase</keyword>
<dbReference type="EMBL" id="AP022871">
    <property type="protein sequence ID" value="BCB88609.1"/>
    <property type="molecule type" value="Genomic_DNA"/>
</dbReference>
<evidence type="ECO:0000259" key="6">
    <source>
        <dbReference type="Pfam" id="PF02771"/>
    </source>
</evidence>
<dbReference type="GO" id="GO:0005886">
    <property type="term" value="C:plasma membrane"/>
    <property type="evidence" value="ECO:0007669"/>
    <property type="project" value="TreeGrafter"/>
</dbReference>
<dbReference type="RefSeq" id="WP_197946018.1">
    <property type="nucleotide sequence ID" value="NZ_AP022871.1"/>
</dbReference>
<dbReference type="InterPro" id="IPR046373">
    <property type="entry name" value="Acyl-CoA_Oxase/DH_mid-dom_sf"/>
</dbReference>
<dbReference type="SUPFAM" id="SSF56645">
    <property type="entry name" value="Acyl-CoA dehydrogenase NM domain-like"/>
    <property type="match status" value="1"/>
</dbReference>
<keyword evidence="3" id="KW-0274">FAD</keyword>
<evidence type="ECO:0000313" key="8">
    <source>
        <dbReference type="Proteomes" id="UP000503011"/>
    </source>
</evidence>
<name>A0A6F8YRC1_9ACTN</name>
<keyword evidence="8" id="KW-1185">Reference proteome</keyword>
<dbReference type="GO" id="GO:0016627">
    <property type="term" value="F:oxidoreductase activity, acting on the CH-CH group of donors"/>
    <property type="evidence" value="ECO:0007669"/>
    <property type="project" value="InterPro"/>
</dbReference>
<evidence type="ECO:0008006" key="9">
    <source>
        <dbReference type="Google" id="ProtNLM"/>
    </source>
</evidence>